<dbReference type="PANTHER" id="PTHR45527">
    <property type="entry name" value="NONRIBOSOMAL PEPTIDE SYNTHETASE"/>
    <property type="match status" value="1"/>
</dbReference>
<dbReference type="GO" id="GO:0016874">
    <property type="term" value="F:ligase activity"/>
    <property type="evidence" value="ECO:0007669"/>
    <property type="project" value="UniProtKB-KW"/>
</dbReference>
<proteinExistence type="predicted"/>
<dbReference type="GO" id="GO:0031177">
    <property type="term" value="F:phosphopantetheine binding"/>
    <property type="evidence" value="ECO:0007669"/>
    <property type="project" value="TreeGrafter"/>
</dbReference>
<dbReference type="PANTHER" id="PTHR45527:SF3">
    <property type="entry name" value="SIDEROPHORE SYNTHETASE (EUROFUNG)"/>
    <property type="match status" value="1"/>
</dbReference>
<gene>
    <name evidence="5" type="ORF">CBER1_11224</name>
</gene>
<keyword evidence="3" id="KW-0436">Ligase</keyword>
<dbReference type="STRING" id="357750.A0A2S6BZR4"/>
<keyword evidence="2" id="KW-0597">Phosphoprotein</keyword>
<evidence type="ECO:0000313" key="5">
    <source>
        <dbReference type="EMBL" id="PPJ52970.1"/>
    </source>
</evidence>
<reference evidence="6" key="1">
    <citation type="journal article" date="2017" name="bioRxiv">
        <title>Conservation of a gene cluster reveals novel cercosporin biosynthetic mechanisms and extends production to the genus Colletotrichum.</title>
        <authorList>
            <person name="de Jonge R."/>
            <person name="Ebert M.K."/>
            <person name="Huitt-Roehl C.R."/>
            <person name="Pal P."/>
            <person name="Suttle J.C."/>
            <person name="Spanner R.E."/>
            <person name="Neubauer J.D."/>
            <person name="Jurick W.M.II."/>
            <person name="Stott K.A."/>
            <person name="Secor G.A."/>
            <person name="Thomma B.P.H.J."/>
            <person name="Van de Peer Y."/>
            <person name="Townsend C.A."/>
            <person name="Bolton M.D."/>
        </authorList>
    </citation>
    <scope>NUCLEOTIDE SEQUENCE [LARGE SCALE GENOMIC DNA]</scope>
    <source>
        <strain evidence="6">CBS538.71</strain>
    </source>
</reference>
<accession>A0A2S6BZR4</accession>
<sequence>MESLTTFPIQADDEGERIPALWTLLSHTIEPENHAPQTLEKDVSKCVHQAYASLLRAYTGEEAISFVTGTSMPDGVQDIAVYSYELSKVEGSESQSSRCLKEKHRSDISMLASGGNILLRTNPGNGDNQLNRKTIEPMRLERTPLRIAYSADPSIGCIDMVAWFDRRCLTPFHAERYFQHLVSNISSAWQAEGLDQSRVAEQITLRDKEFIQTWNGKPQELVDRCLHDCIAERVTEDGIKVAIDAWDGRMSRAELEEAATNLAIILLQAAVKPRGVVGILLEKSMWEVVAMLAVNKAGAGFILLDPSLPAERLKIMTRQLSTTHLITKKDHMTVACTLASTVITHSGGGDFRITDTGNTCEKHITSNRLPSVSSSDPTFYIFTSGSSGVPKAIIIPHDAWVTTCGEGYQYGIDESSRLAEQWSFQARRNA</sequence>
<dbReference type="Pfam" id="PF00501">
    <property type="entry name" value="AMP-binding"/>
    <property type="match status" value="1"/>
</dbReference>
<name>A0A2S6BZR4_9PEZI</name>
<dbReference type="Proteomes" id="UP000237631">
    <property type="component" value="Unassembled WGS sequence"/>
</dbReference>
<dbReference type="GO" id="GO:0044550">
    <property type="term" value="P:secondary metabolite biosynthetic process"/>
    <property type="evidence" value="ECO:0007669"/>
    <property type="project" value="TreeGrafter"/>
</dbReference>
<keyword evidence="1" id="KW-0596">Phosphopantetheine</keyword>
<feature type="domain" description="AMP-dependent synthetase/ligase" evidence="4">
    <location>
        <begin position="237"/>
        <end position="406"/>
    </location>
</feature>
<organism evidence="5 6">
    <name type="scientific">Cercospora berteroae</name>
    <dbReference type="NCBI Taxonomy" id="357750"/>
    <lineage>
        <taxon>Eukaryota</taxon>
        <taxon>Fungi</taxon>
        <taxon>Dikarya</taxon>
        <taxon>Ascomycota</taxon>
        <taxon>Pezizomycotina</taxon>
        <taxon>Dothideomycetes</taxon>
        <taxon>Dothideomycetidae</taxon>
        <taxon>Mycosphaerellales</taxon>
        <taxon>Mycosphaerellaceae</taxon>
        <taxon>Cercospora</taxon>
    </lineage>
</organism>
<dbReference type="InterPro" id="IPR042099">
    <property type="entry name" value="ANL_N_sf"/>
</dbReference>
<evidence type="ECO:0000313" key="6">
    <source>
        <dbReference type="Proteomes" id="UP000237631"/>
    </source>
</evidence>
<evidence type="ECO:0000259" key="4">
    <source>
        <dbReference type="Pfam" id="PF00501"/>
    </source>
</evidence>
<dbReference type="AlphaFoldDB" id="A0A2S6BZR4"/>
<dbReference type="SUPFAM" id="SSF56801">
    <property type="entry name" value="Acetyl-CoA synthetase-like"/>
    <property type="match status" value="1"/>
</dbReference>
<dbReference type="Gene3D" id="3.40.50.12780">
    <property type="entry name" value="N-terminal domain of ligase-like"/>
    <property type="match status" value="1"/>
</dbReference>
<dbReference type="GO" id="GO:0043041">
    <property type="term" value="P:amino acid activation for nonribosomal peptide biosynthetic process"/>
    <property type="evidence" value="ECO:0007669"/>
    <property type="project" value="TreeGrafter"/>
</dbReference>
<dbReference type="OrthoDB" id="416786at2759"/>
<evidence type="ECO:0000256" key="2">
    <source>
        <dbReference type="ARBA" id="ARBA00022553"/>
    </source>
</evidence>
<dbReference type="InterPro" id="IPR020845">
    <property type="entry name" value="AMP-binding_CS"/>
</dbReference>
<dbReference type="EMBL" id="PNEN01001630">
    <property type="protein sequence ID" value="PPJ52970.1"/>
    <property type="molecule type" value="Genomic_DNA"/>
</dbReference>
<dbReference type="InterPro" id="IPR000873">
    <property type="entry name" value="AMP-dep_synth/lig_dom"/>
</dbReference>
<keyword evidence="6" id="KW-1185">Reference proteome</keyword>
<evidence type="ECO:0000256" key="3">
    <source>
        <dbReference type="ARBA" id="ARBA00022598"/>
    </source>
</evidence>
<evidence type="ECO:0000256" key="1">
    <source>
        <dbReference type="ARBA" id="ARBA00022450"/>
    </source>
</evidence>
<comment type="caution">
    <text evidence="5">The sequence shown here is derived from an EMBL/GenBank/DDBJ whole genome shotgun (WGS) entry which is preliminary data.</text>
</comment>
<dbReference type="GO" id="GO:0005737">
    <property type="term" value="C:cytoplasm"/>
    <property type="evidence" value="ECO:0007669"/>
    <property type="project" value="TreeGrafter"/>
</dbReference>
<dbReference type="PROSITE" id="PS00455">
    <property type="entry name" value="AMP_BINDING"/>
    <property type="match status" value="1"/>
</dbReference>
<protein>
    <recommendedName>
        <fullName evidence="4">AMP-dependent synthetase/ligase domain-containing protein</fullName>
    </recommendedName>
</protein>